<evidence type="ECO:0000313" key="3">
    <source>
        <dbReference type="EMBL" id="CAJ1496838.1"/>
    </source>
</evidence>
<evidence type="ECO:0000256" key="1">
    <source>
        <dbReference type="SAM" id="MobiDB-lite"/>
    </source>
</evidence>
<feature type="region of interest" description="Disordered" evidence="1">
    <location>
        <begin position="498"/>
        <end position="530"/>
    </location>
</feature>
<dbReference type="Pfam" id="PF02720">
    <property type="entry name" value="DUF222"/>
    <property type="match status" value="1"/>
</dbReference>
<protein>
    <submittedName>
        <fullName evidence="3">DUF222 domain-containing protein</fullName>
    </submittedName>
</protein>
<dbReference type="CDD" id="cd00085">
    <property type="entry name" value="HNHc"/>
    <property type="match status" value="1"/>
</dbReference>
<organism evidence="3 4">
    <name type="scientific">[Mycobacterium] burgundiense</name>
    <dbReference type="NCBI Taxonomy" id="3064286"/>
    <lineage>
        <taxon>Bacteria</taxon>
        <taxon>Bacillati</taxon>
        <taxon>Actinomycetota</taxon>
        <taxon>Actinomycetes</taxon>
        <taxon>Mycobacteriales</taxon>
        <taxon>Mycobacteriaceae</taxon>
        <taxon>Mycolicibacterium</taxon>
    </lineage>
</organism>
<name>A0ABN9MYA6_9MYCO</name>
<dbReference type="RefSeq" id="WP_308481077.1">
    <property type="nucleotide sequence ID" value="NZ_OY726397.1"/>
</dbReference>
<proteinExistence type="predicted"/>
<gene>
    <name evidence="3" type="ORF">MU0053_000754</name>
</gene>
<dbReference type="EMBL" id="OY726397">
    <property type="protein sequence ID" value="CAJ1496838.1"/>
    <property type="molecule type" value="Genomic_DNA"/>
</dbReference>
<sequence>MFDGRSPSDLVAVVEDTRRDESGMHARRMAAIAALLWERTAEAEGHDEDDPSYALITGFARTCAEVGAALNIASFDASRLVSQAEALDTRLPQIAALLAAGGLDYSDVTTIITRTEYVDAALMPDLDAALAEKIAGWDCWSRRRLRNTVDAAILRADPEAAKERRHSADTDRRVTVRAEPNGMARVQAQISAPAAALFDQRLSAMATAVCAEDPRTLAQRRADALEALGRGRFTLDCGCGRPECPARAADPPGPGRVVINVVASADTLTGRSEDPGYLDGYGVLDAEQVRDLADGGALLRPTARPSDPQAGDVLRHQPCAALARWVRCRDLTCSFPGCNRSAWRADLDHSVPFDHHNPLRGGWTLAGNLSPKCRQHHLLKTFHNGPDGWQDKQCRDGTIEWTSPTGRIYRSTPEGAELFADIHTACTTPAPLPRNHRRDKTRRTAHARAGLAAKRATNAETLRINRARAHEIEMRQWRNEVRHKLFLLKGTPSTSPWCTWVNDPPENETITADWKPPPPPPPTDNDEPPF</sequence>
<keyword evidence="4" id="KW-1185">Reference proteome</keyword>
<feature type="domain" description="DUF222" evidence="2">
    <location>
        <begin position="19"/>
        <end position="330"/>
    </location>
</feature>
<reference evidence="3 4" key="1">
    <citation type="submission" date="2023-08" db="EMBL/GenBank/DDBJ databases">
        <authorList>
            <person name="Folkvardsen B D."/>
            <person name="Norman A."/>
        </authorList>
    </citation>
    <scope>NUCLEOTIDE SEQUENCE [LARGE SCALE GENOMIC DNA]</scope>
    <source>
        <strain evidence="3 4">Mu0053</strain>
    </source>
</reference>
<dbReference type="InterPro" id="IPR003615">
    <property type="entry name" value="HNH_nuc"/>
</dbReference>
<evidence type="ECO:0000313" key="4">
    <source>
        <dbReference type="Proteomes" id="UP001190465"/>
    </source>
</evidence>
<accession>A0ABN9MYA6</accession>
<evidence type="ECO:0000259" key="2">
    <source>
        <dbReference type="Pfam" id="PF02720"/>
    </source>
</evidence>
<dbReference type="InterPro" id="IPR003870">
    <property type="entry name" value="DUF222"/>
</dbReference>
<dbReference type="Proteomes" id="UP001190465">
    <property type="component" value="Chromosome"/>
</dbReference>